<dbReference type="CDD" id="cd00082">
    <property type="entry name" value="HisKA"/>
    <property type="match status" value="1"/>
</dbReference>
<dbReference type="InterPro" id="IPR003594">
    <property type="entry name" value="HATPase_dom"/>
</dbReference>
<dbReference type="SMART" id="SM00073">
    <property type="entry name" value="HPT"/>
    <property type="match status" value="1"/>
</dbReference>
<keyword evidence="11" id="KW-0067">ATP-binding</keyword>
<dbReference type="Pfam" id="PF00909">
    <property type="entry name" value="Ammonium_transp"/>
    <property type="match status" value="1"/>
</dbReference>
<evidence type="ECO:0000259" key="21">
    <source>
        <dbReference type="PROSITE" id="PS50109"/>
    </source>
</evidence>
<dbReference type="Pfam" id="PF00512">
    <property type="entry name" value="HisKA"/>
    <property type="match status" value="1"/>
</dbReference>
<dbReference type="PROSITE" id="PS50110">
    <property type="entry name" value="RESPONSE_REGULATORY"/>
    <property type="match status" value="2"/>
</dbReference>
<dbReference type="Pfam" id="PF13426">
    <property type="entry name" value="PAS_9"/>
    <property type="match status" value="1"/>
</dbReference>
<keyword evidence="5" id="KW-1003">Cell membrane</keyword>
<feature type="domain" description="PAS" evidence="23">
    <location>
        <begin position="455"/>
        <end position="492"/>
    </location>
</feature>
<dbReference type="InterPro" id="IPR035965">
    <property type="entry name" value="PAS-like_dom_sf"/>
</dbReference>
<evidence type="ECO:0000256" key="9">
    <source>
        <dbReference type="ARBA" id="ARBA00022741"/>
    </source>
</evidence>
<feature type="transmembrane region" description="Helical" evidence="20">
    <location>
        <begin position="230"/>
        <end position="255"/>
    </location>
</feature>
<feature type="modified residue" description="4-aspartylphosphate" evidence="18">
    <location>
        <position position="895"/>
    </location>
</feature>
<dbReference type="Pfam" id="PF00072">
    <property type="entry name" value="Response_reg"/>
    <property type="match status" value="2"/>
</dbReference>
<dbReference type="InterPro" id="IPR004358">
    <property type="entry name" value="Sig_transdc_His_kin-like_C"/>
</dbReference>
<keyword evidence="7" id="KW-0808">Transferase</keyword>
<feature type="transmembrane region" description="Helical" evidence="20">
    <location>
        <begin position="267"/>
        <end position="297"/>
    </location>
</feature>
<evidence type="ECO:0000256" key="15">
    <source>
        <dbReference type="ARBA" id="ARBA00064003"/>
    </source>
</evidence>
<dbReference type="PROSITE" id="PS50113">
    <property type="entry name" value="PAC"/>
    <property type="match status" value="1"/>
</dbReference>
<evidence type="ECO:0000256" key="7">
    <source>
        <dbReference type="ARBA" id="ARBA00022679"/>
    </source>
</evidence>
<comment type="subunit">
    <text evidence="15">At low DSF concentrations, interacts with RpfF.</text>
</comment>
<dbReference type="GO" id="GO:0005886">
    <property type="term" value="C:plasma membrane"/>
    <property type="evidence" value="ECO:0007669"/>
    <property type="project" value="UniProtKB-SubCell"/>
</dbReference>
<dbReference type="InterPro" id="IPR000700">
    <property type="entry name" value="PAS-assoc_C"/>
</dbReference>
<evidence type="ECO:0000256" key="4">
    <source>
        <dbReference type="ARBA" id="ARBA00012438"/>
    </source>
</evidence>
<dbReference type="CDD" id="cd17546">
    <property type="entry name" value="REC_hyHK_CKI1_RcsC-like"/>
    <property type="match status" value="2"/>
</dbReference>
<dbReference type="PANTHER" id="PTHR45339:SF1">
    <property type="entry name" value="HYBRID SIGNAL TRANSDUCTION HISTIDINE KINASE J"/>
    <property type="match status" value="1"/>
</dbReference>
<dbReference type="SMART" id="SM00387">
    <property type="entry name" value="HATPase_c"/>
    <property type="match status" value="1"/>
</dbReference>
<feature type="transmembrane region" description="Helical" evidence="20">
    <location>
        <begin position="12"/>
        <end position="35"/>
    </location>
</feature>
<evidence type="ECO:0000256" key="18">
    <source>
        <dbReference type="PROSITE-ProRule" id="PRU00169"/>
    </source>
</evidence>
<sequence length="1277" mass="139297">MSSALPQLDIAWILICAALVMVMQGGFCLLESGLVRAKNSFNVALKNLVDFCISSAVYWAFGFALMFGASYHGWFGTTGYFLGEDTDPWLLAFFIFQMVFCGTATTIISGAVAERIRFRGYVIIALFVSGLVYPLFGHWAWGGSAEGVATGWLAKEGFIDLAGSTVVHSVGGWVALAAVLVLGPRLGRFDKERGGIHGHNLTLATFGVLLMWFGWFGFNGGSTLAMNNQVPLILLNTNLAAAFGGLTGLFCSWGIHRRPDVAQTMNGVVAGLVGITASCHILAPWAAVVIGCGAGLICCLVTELLPRLKIDDVIGAFPAHACAGVFGTLALAFLADTRHFGEGVTHWGQFLVQLKGVTACCLVAFGGGFSFIYLVNKVLPFRTIAEHELTGLNISEHGASTDLMDLLSNMAQHREQGDFSQAVRIEPHTEVGQIAAEYNRVLTRVRSEMEQRNAAEHRFRGIFENAVEGIYQTTAEGQFMTANPALARMLGFDSLASLAESIADVATQVYVEPNRRREFVEIINEHGLVVGFESEIRRANGETMWVSENASARRDSDGNLLYYEGTVEDITERRKARRYQEEKNAADAANRAKSDFLASMSHEIRTPLNGIIGFLDLLANTHLDHNQQRFVDLAKSSAGTLLHLINDILDLSKIEAGGIEFEASEFVLHDLAESVPELFAPQGRERGLELNCCIRPDVPNTVVGDPERIRQVLVNLFSNAVKFTEHGGVNLQISVDQHDADGNNKQDYTIRFAVEDTGIGIPKSRIERLFKAFSQVDASTTRKYGGTGLGLAICKQLVELMGGEIGVESEAGKGSTFWFTIPLQGVERSLCDIIPNVAGLRVLAVDDNHMNLQVLKEQLQLWGVEVTTASSGERALAVLGEAQDRATPFDLAILDHIMPEMDGLTLASRISHDGKLEKTKLLMLTSYDRNISQDELKQLDMQCLTKPIRQSRLLDLLVTISGGRRPQNVTPRQNEKHEATTNDRRHVGAKILVVDDNEINRIVANEILSAEGFEVVLAENGREAVEQVTQNQIDLVLMDCEMPEMDGFEATRKIRGLTGTSMPQLQGLPIVALTAQAVKGDLERCLAAGMDGYVMKPVNRMELISVILTQLDESRPTRQHSQQIAAHTADESPASEAVSTAAAETFEQTATMDEADVTDQIALADLEERCGGDNALIQRVLGKFVVKARTEIDRLQLNVDSGAVTEIVQVAHSLKGMAANVGAQAVSQVAGTIELAGRQKQTQGYQSMLHELNQKFELCEQAVNQLLERSFVEEAST</sequence>
<evidence type="ECO:0000259" key="22">
    <source>
        <dbReference type="PROSITE" id="PS50110"/>
    </source>
</evidence>
<dbReference type="InterPro" id="IPR011006">
    <property type="entry name" value="CheY-like_superfamily"/>
</dbReference>
<dbReference type="GO" id="GO:0005524">
    <property type="term" value="F:ATP binding"/>
    <property type="evidence" value="ECO:0007669"/>
    <property type="project" value="UniProtKB-KW"/>
</dbReference>
<dbReference type="InterPro" id="IPR001789">
    <property type="entry name" value="Sig_transdc_resp-reg_receiver"/>
</dbReference>
<evidence type="ECO:0000313" key="27">
    <source>
        <dbReference type="EMBL" id="RCS40391.1"/>
    </source>
</evidence>
<dbReference type="InterPro" id="IPR036097">
    <property type="entry name" value="HisK_dim/P_sf"/>
</dbReference>
<evidence type="ECO:0000259" key="26">
    <source>
        <dbReference type="PROSITE" id="PS50894"/>
    </source>
</evidence>
<gene>
    <name evidence="27" type="primary">amt</name>
    <name evidence="27" type="ORF">DTL42_23705</name>
</gene>
<dbReference type="SMART" id="SM00448">
    <property type="entry name" value="REC"/>
    <property type="match status" value="2"/>
</dbReference>
<dbReference type="NCBIfam" id="TIGR00836">
    <property type="entry name" value="amt"/>
    <property type="match status" value="1"/>
</dbReference>
<feature type="transmembrane region" description="Helical" evidence="20">
    <location>
        <begin position="161"/>
        <end position="181"/>
    </location>
</feature>
<dbReference type="Gene3D" id="3.40.50.2300">
    <property type="match status" value="2"/>
</dbReference>
<dbReference type="PROSITE" id="PS50109">
    <property type="entry name" value="HIS_KIN"/>
    <property type="match status" value="1"/>
</dbReference>
<dbReference type="SUPFAM" id="SSF52172">
    <property type="entry name" value="CheY-like"/>
    <property type="match status" value="2"/>
</dbReference>
<keyword evidence="10" id="KW-0418">Kinase</keyword>
<evidence type="ECO:0000256" key="19">
    <source>
        <dbReference type="SAM" id="MobiDB-lite"/>
    </source>
</evidence>
<dbReference type="CDD" id="cd16922">
    <property type="entry name" value="HATPase_EvgS-ArcB-TorS-like"/>
    <property type="match status" value="1"/>
</dbReference>
<feature type="transmembrane region" description="Helical" evidence="20">
    <location>
        <begin position="89"/>
        <end position="113"/>
    </location>
</feature>
<dbReference type="InterPro" id="IPR001905">
    <property type="entry name" value="Ammonium_transpt"/>
</dbReference>
<evidence type="ECO:0000259" key="25">
    <source>
        <dbReference type="PROSITE" id="PS50885"/>
    </source>
</evidence>
<dbReference type="SUPFAM" id="SSF47384">
    <property type="entry name" value="Homodimeric domain of signal transducing histidine kinase"/>
    <property type="match status" value="1"/>
</dbReference>
<dbReference type="InterPro" id="IPR008207">
    <property type="entry name" value="Sig_transdc_His_kin_Hpt_dom"/>
</dbReference>
<accession>A0A368KII1</accession>
<evidence type="ECO:0000256" key="3">
    <source>
        <dbReference type="ARBA" id="ARBA00005887"/>
    </source>
</evidence>
<feature type="transmembrane region" description="Helical" evidence="20">
    <location>
        <begin position="120"/>
        <end position="141"/>
    </location>
</feature>
<dbReference type="Proteomes" id="UP000253562">
    <property type="component" value="Unassembled WGS sequence"/>
</dbReference>
<comment type="subcellular location">
    <subcellularLocation>
        <location evidence="2">Cell membrane</location>
        <topology evidence="2">Multi-pass membrane protein</topology>
    </subcellularLocation>
</comment>
<feature type="domain" description="Response regulatory" evidence="22">
    <location>
        <begin position="990"/>
        <end position="1111"/>
    </location>
</feature>
<feature type="transmembrane region" description="Helical" evidence="20">
    <location>
        <begin position="317"/>
        <end position="335"/>
    </location>
</feature>
<keyword evidence="6 18" id="KW-0597">Phosphoprotein</keyword>
<keyword evidence="14 20" id="KW-0472">Membrane</keyword>
<dbReference type="EMBL" id="QPEX01000046">
    <property type="protein sequence ID" value="RCS40391.1"/>
    <property type="molecule type" value="Genomic_DNA"/>
</dbReference>
<evidence type="ECO:0000256" key="8">
    <source>
        <dbReference type="ARBA" id="ARBA00022692"/>
    </source>
</evidence>
<dbReference type="RefSeq" id="WP_114372988.1">
    <property type="nucleotide sequence ID" value="NZ_QPEX01000046.1"/>
</dbReference>
<feature type="domain" description="HAMP" evidence="25">
    <location>
        <begin position="407"/>
        <end position="450"/>
    </location>
</feature>
<comment type="similarity">
    <text evidence="3">Belongs to the ammonia transporter channel (TC 1.A.11.2) family.</text>
</comment>
<feature type="modified residue" description="Phosphohistidine" evidence="17">
    <location>
        <position position="1212"/>
    </location>
</feature>
<dbReference type="Gene3D" id="3.30.565.10">
    <property type="entry name" value="Histidine kinase-like ATPase, C-terminal domain"/>
    <property type="match status" value="1"/>
</dbReference>
<dbReference type="PANTHER" id="PTHR45339">
    <property type="entry name" value="HYBRID SIGNAL TRANSDUCTION HISTIDINE KINASE J"/>
    <property type="match status" value="1"/>
</dbReference>
<dbReference type="SUPFAM" id="SSF47226">
    <property type="entry name" value="Histidine-containing phosphotransfer domain, HPT domain"/>
    <property type="match status" value="1"/>
</dbReference>
<dbReference type="AlphaFoldDB" id="A0A368KII1"/>
<dbReference type="OrthoDB" id="9762493at2"/>
<dbReference type="InterPro" id="IPR036890">
    <property type="entry name" value="HATPase_C_sf"/>
</dbReference>
<dbReference type="PROSITE" id="PS50894">
    <property type="entry name" value="HPT"/>
    <property type="match status" value="1"/>
</dbReference>
<dbReference type="Gene3D" id="1.20.120.160">
    <property type="entry name" value="HPT domain"/>
    <property type="match status" value="1"/>
</dbReference>
<dbReference type="SMART" id="SM00086">
    <property type="entry name" value="PAC"/>
    <property type="match status" value="1"/>
</dbReference>
<dbReference type="CDD" id="cd00088">
    <property type="entry name" value="HPT"/>
    <property type="match status" value="1"/>
</dbReference>
<evidence type="ECO:0000256" key="2">
    <source>
        <dbReference type="ARBA" id="ARBA00004651"/>
    </source>
</evidence>
<evidence type="ECO:0000256" key="13">
    <source>
        <dbReference type="ARBA" id="ARBA00023012"/>
    </source>
</evidence>
<organism evidence="27 28">
    <name type="scientific">Bremerella cremea</name>
    <dbReference type="NCBI Taxonomy" id="1031537"/>
    <lineage>
        <taxon>Bacteria</taxon>
        <taxon>Pseudomonadati</taxon>
        <taxon>Planctomycetota</taxon>
        <taxon>Planctomycetia</taxon>
        <taxon>Pirellulales</taxon>
        <taxon>Pirellulaceae</taxon>
        <taxon>Bremerella</taxon>
    </lineage>
</organism>
<feature type="domain" description="Histidine kinase" evidence="21">
    <location>
        <begin position="599"/>
        <end position="825"/>
    </location>
</feature>
<feature type="domain" description="Response regulatory" evidence="22">
    <location>
        <begin position="841"/>
        <end position="961"/>
    </location>
</feature>
<dbReference type="PROSITE" id="PS50112">
    <property type="entry name" value="PAS"/>
    <property type="match status" value="1"/>
</dbReference>
<keyword evidence="13" id="KW-0902">Two-component regulatory system</keyword>
<dbReference type="InterPro" id="IPR036641">
    <property type="entry name" value="HPT_dom_sf"/>
</dbReference>
<feature type="domain" description="HPt" evidence="26">
    <location>
        <begin position="1173"/>
        <end position="1266"/>
    </location>
</feature>
<proteinExistence type="inferred from homology"/>
<feature type="region of interest" description="Disordered" evidence="19">
    <location>
        <begin position="1114"/>
        <end position="1136"/>
    </location>
</feature>
<feature type="domain" description="PAC" evidence="24">
    <location>
        <begin position="530"/>
        <end position="582"/>
    </location>
</feature>
<evidence type="ECO:0000256" key="20">
    <source>
        <dbReference type="SAM" id="Phobius"/>
    </source>
</evidence>
<dbReference type="Pfam" id="PF01627">
    <property type="entry name" value="Hpt"/>
    <property type="match status" value="1"/>
</dbReference>
<dbReference type="InterPro" id="IPR029020">
    <property type="entry name" value="Ammonium/urea_transptr"/>
</dbReference>
<dbReference type="Gene3D" id="1.10.3430.10">
    <property type="entry name" value="Ammonium transporter AmtB like domains"/>
    <property type="match status" value="1"/>
</dbReference>
<dbReference type="NCBIfam" id="TIGR00229">
    <property type="entry name" value="sensory_box"/>
    <property type="match status" value="1"/>
</dbReference>
<feature type="modified residue" description="4-aspartylphosphate" evidence="18">
    <location>
        <position position="1039"/>
    </location>
</feature>
<evidence type="ECO:0000256" key="10">
    <source>
        <dbReference type="ARBA" id="ARBA00022777"/>
    </source>
</evidence>
<dbReference type="FunFam" id="1.10.287.130:FF:000002">
    <property type="entry name" value="Two-component osmosensing histidine kinase"/>
    <property type="match status" value="1"/>
</dbReference>
<dbReference type="Gene3D" id="1.10.287.130">
    <property type="match status" value="1"/>
</dbReference>
<evidence type="ECO:0000256" key="12">
    <source>
        <dbReference type="ARBA" id="ARBA00022989"/>
    </source>
</evidence>
<dbReference type="InterPro" id="IPR001610">
    <property type="entry name" value="PAC"/>
</dbReference>
<dbReference type="CDD" id="cd00130">
    <property type="entry name" value="PAS"/>
    <property type="match status" value="1"/>
</dbReference>
<dbReference type="Pfam" id="PF02518">
    <property type="entry name" value="HATPase_c"/>
    <property type="match status" value="1"/>
</dbReference>
<dbReference type="EC" id="2.7.13.3" evidence="4"/>
<dbReference type="Gene3D" id="3.30.450.20">
    <property type="entry name" value="PAS domain"/>
    <property type="match status" value="1"/>
</dbReference>
<evidence type="ECO:0000256" key="6">
    <source>
        <dbReference type="ARBA" id="ARBA00022553"/>
    </source>
</evidence>
<feature type="transmembrane region" description="Helical" evidence="20">
    <location>
        <begin position="47"/>
        <end position="69"/>
    </location>
</feature>
<evidence type="ECO:0000256" key="5">
    <source>
        <dbReference type="ARBA" id="ARBA00022475"/>
    </source>
</evidence>
<dbReference type="InterPro" id="IPR005467">
    <property type="entry name" value="His_kinase_dom"/>
</dbReference>
<dbReference type="SUPFAM" id="SSF55785">
    <property type="entry name" value="PYP-like sensor domain (PAS domain)"/>
    <property type="match status" value="1"/>
</dbReference>
<feature type="transmembrane region" description="Helical" evidence="20">
    <location>
        <begin position="356"/>
        <end position="375"/>
    </location>
</feature>
<dbReference type="InterPro" id="IPR000014">
    <property type="entry name" value="PAS"/>
</dbReference>
<protein>
    <recommendedName>
        <fullName evidence="16">Sensory/regulatory protein RpfC</fullName>
        <ecNumber evidence="4">2.7.13.3</ecNumber>
    </recommendedName>
</protein>
<dbReference type="FunFam" id="3.30.565.10:FF:000010">
    <property type="entry name" value="Sensor histidine kinase RcsC"/>
    <property type="match status" value="1"/>
</dbReference>
<dbReference type="InterPro" id="IPR024041">
    <property type="entry name" value="NH4_transpt_AmtB-like_dom"/>
</dbReference>
<dbReference type="SUPFAM" id="SSF111352">
    <property type="entry name" value="Ammonium transporter"/>
    <property type="match status" value="1"/>
</dbReference>
<comment type="caution">
    <text evidence="27">The sequence shown here is derived from an EMBL/GenBank/DDBJ whole genome shotgun (WGS) entry which is preliminary data.</text>
</comment>
<reference evidence="27 28" key="1">
    <citation type="submission" date="2018-07" db="EMBL/GenBank/DDBJ databases">
        <title>Comparative genomes isolates from brazilian mangrove.</title>
        <authorList>
            <person name="De Araujo J.E."/>
            <person name="Taketani R.G."/>
            <person name="Silva M.C.P."/>
            <person name="Lourenco M.V."/>
            <person name="Oliveira V.M."/>
            <person name="Andreote F.D."/>
        </authorList>
    </citation>
    <scope>NUCLEOTIDE SEQUENCE [LARGE SCALE GENOMIC DNA]</scope>
    <source>
        <strain evidence="27 28">HEX PRIS-MGV</strain>
    </source>
</reference>
<evidence type="ECO:0000256" key="1">
    <source>
        <dbReference type="ARBA" id="ARBA00000085"/>
    </source>
</evidence>
<evidence type="ECO:0000259" key="23">
    <source>
        <dbReference type="PROSITE" id="PS50112"/>
    </source>
</evidence>
<keyword evidence="12 20" id="KW-1133">Transmembrane helix</keyword>
<dbReference type="InterPro" id="IPR003660">
    <property type="entry name" value="HAMP_dom"/>
</dbReference>
<dbReference type="PROSITE" id="PS50885">
    <property type="entry name" value="HAMP"/>
    <property type="match status" value="1"/>
</dbReference>
<evidence type="ECO:0000313" key="28">
    <source>
        <dbReference type="Proteomes" id="UP000253562"/>
    </source>
</evidence>
<dbReference type="GO" id="GO:0000155">
    <property type="term" value="F:phosphorelay sensor kinase activity"/>
    <property type="evidence" value="ECO:0007669"/>
    <property type="project" value="InterPro"/>
</dbReference>
<evidence type="ECO:0000256" key="14">
    <source>
        <dbReference type="ARBA" id="ARBA00023136"/>
    </source>
</evidence>
<feature type="transmembrane region" description="Helical" evidence="20">
    <location>
        <begin position="201"/>
        <end position="218"/>
    </location>
</feature>
<evidence type="ECO:0000256" key="11">
    <source>
        <dbReference type="ARBA" id="ARBA00022840"/>
    </source>
</evidence>
<dbReference type="SMART" id="SM00388">
    <property type="entry name" value="HisKA"/>
    <property type="match status" value="1"/>
</dbReference>
<name>A0A368KII1_9BACT</name>
<dbReference type="PRINTS" id="PR00344">
    <property type="entry name" value="BCTRLSENSOR"/>
</dbReference>
<evidence type="ECO:0000256" key="17">
    <source>
        <dbReference type="PROSITE-ProRule" id="PRU00110"/>
    </source>
</evidence>
<evidence type="ECO:0000256" key="16">
    <source>
        <dbReference type="ARBA" id="ARBA00068150"/>
    </source>
</evidence>
<keyword evidence="9" id="KW-0547">Nucleotide-binding</keyword>
<dbReference type="SUPFAM" id="SSF55874">
    <property type="entry name" value="ATPase domain of HSP90 chaperone/DNA topoisomerase II/histidine kinase"/>
    <property type="match status" value="1"/>
</dbReference>
<comment type="catalytic activity">
    <reaction evidence="1">
        <text>ATP + protein L-histidine = ADP + protein N-phospho-L-histidine.</text>
        <dbReference type="EC" id="2.7.13.3"/>
    </reaction>
</comment>
<dbReference type="GO" id="GO:0008519">
    <property type="term" value="F:ammonium channel activity"/>
    <property type="evidence" value="ECO:0007669"/>
    <property type="project" value="InterPro"/>
</dbReference>
<keyword evidence="8 20" id="KW-0812">Transmembrane</keyword>
<dbReference type="InterPro" id="IPR003661">
    <property type="entry name" value="HisK_dim/P_dom"/>
</dbReference>
<evidence type="ECO:0000259" key="24">
    <source>
        <dbReference type="PROSITE" id="PS50113"/>
    </source>
</evidence>